<protein>
    <submittedName>
        <fullName evidence="2">Uncharacterized protein</fullName>
    </submittedName>
</protein>
<gene>
    <name evidence="2" type="ORF">DFQ02_107241</name>
</gene>
<organism evidence="2 3">
    <name type="scientific">Seonamhaeicola aphaedonensis</name>
    <dbReference type="NCBI Taxonomy" id="1461338"/>
    <lineage>
        <taxon>Bacteria</taxon>
        <taxon>Pseudomonadati</taxon>
        <taxon>Bacteroidota</taxon>
        <taxon>Flavobacteriia</taxon>
        <taxon>Flavobacteriales</taxon>
        <taxon>Flavobacteriaceae</taxon>
    </lineage>
</organism>
<evidence type="ECO:0000313" key="2">
    <source>
        <dbReference type="EMBL" id="RED46091.1"/>
    </source>
</evidence>
<dbReference type="Proteomes" id="UP000256629">
    <property type="component" value="Unassembled WGS sequence"/>
</dbReference>
<accession>A0A3D9HA85</accession>
<comment type="caution">
    <text evidence="2">The sequence shown here is derived from an EMBL/GenBank/DDBJ whole genome shotgun (WGS) entry which is preliminary data.</text>
</comment>
<evidence type="ECO:0000313" key="3">
    <source>
        <dbReference type="Proteomes" id="UP000256629"/>
    </source>
</evidence>
<feature type="transmembrane region" description="Helical" evidence="1">
    <location>
        <begin position="47"/>
        <end position="71"/>
    </location>
</feature>
<name>A0A3D9HA85_9FLAO</name>
<dbReference type="AlphaFoldDB" id="A0A3D9HA85"/>
<keyword evidence="3" id="KW-1185">Reference proteome</keyword>
<keyword evidence="1" id="KW-1133">Transmembrane helix</keyword>
<dbReference type="RefSeq" id="WP_116524824.1">
    <property type="nucleotide sequence ID" value="NZ_QRDX01000007.1"/>
</dbReference>
<evidence type="ECO:0000256" key="1">
    <source>
        <dbReference type="SAM" id="Phobius"/>
    </source>
</evidence>
<proteinExistence type="predicted"/>
<dbReference type="OrthoDB" id="1447634at2"/>
<keyword evidence="1" id="KW-0472">Membrane</keyword>
<reference evidence="2 3" key="1">
    <citation type="submission" date="2018-07" db="EMBL/GenBank/DDBJ databases">
        <title>Genomic Encyclopedia of Type Strains, Phase III (KMG-III): the genomes of soil and plant-associated and newly described type strains.</title>
        <authorList>
            <person name="Whitman W."/>
        </authorList>
    </citation>
    <scope>NUCLEOTIDE SEQUENCE [LARGE SCALE GENOMIC DNA]</scope>
    <source>
        <strain evidence="2 3">CECT 8487</strain>
    </source>
</reference>
<dbReference type="InterPro" id="IPR046077">
    <property type="entry name" value="DUF6095"/>
</dbReference>
<dbReference type="Pfam" id="PF19589">
    <property type="entry name" value="DUF6095"/>
    <property type="match status" value="1"/>
</dbReference>
<sequence>MTETKRTDKEVLVKGLKFMGGSLVCMFIGPTLIYISQTKVKSPIDTILLIIAILICGFAIYLAFRGINIILDSMFKKKNS</sequence>
<dbReference type="EMBL" id="QRDX01000007">
    <property type="protein sequence ID" value="RED46091.1"/>
    <property type="molecule type" value="Genomic_DNA"/>
</dbReference>
<keyword evidence="1" id="KW-0812">Transmembrane</keyword>
<feature type="transmembrane region" description="Helical" evidence="1">
    <location>
        <begin position="12"/>
        <end position="35"/>
    </location>
</feature>